<dbReference type="PANTHER" id="PTHR30168:SF0">
    <property type="entry name" value="INNER MEMBRANE PROTEIN"/>
    <property type="match status" value="1"/>
</dbReference>
<accession>A0A2W2G9I2</accession>
<evidence type="ECO:0008006" key="9">
    <source>
        <dbReference type="Google" id="ProtNLM"/>
    </source>
</evidence>
<evidence type="ECO:0000256" key="5">
    <source>
        <dbReference type="SAM" id="MobiDB-lite"/>
    </source>
</evidence>
<keyword evidence="2" id="KW-0812">Transmembrane</keyword>
<dbReference type="Proteomes" id="UP000248544">
    <property type="component" value="Unassembled WGS sequence"/>
</dbReference>
<organism evidence="7 8">
    <name type="scientific">Spongiactinospora gelatinilytica</name>
    <dbReference type="NCBI Taxonomy" id="2666298"/>
    <lineage>
        <taxon>Bacteria</taxon>
        <taxon>Bacillati</taxon>
        <taxon>Actinomycetota</taxon>
        <taxon>Actinomycetes</taxon>
        <taxon>Streptosporangiales</taxon>
        <taxon>Streptosporangiaceae</taxon>
        <taxon>Spongiactinospora</taxon>
    </lineage>
</organism>
<reference evidence="7 8" key="1">
    <citation type="submission" date="2018-01" db="EMBL/GenBank/DDBJ databases">
        <title>Draft genome sequence of Sphaerisporangium sp. 7K107.</title>
        <authorList>
            <person name="Sahin N."/>
            <person name="Saygin H."/>
            <person name="Ay H."/>
        </authorList>
    </citation>
    <scope>NUCLEOTIDE SEQUENCE [LARGE SCALE GENOMIC DNA]</scope>
    <source>
        <strain evidence="7 8">7K107</strain>
    </source>
</reference>
<dbReference type="EMBL" id="POUA01000294">
    <property type="protein sequence ID" value="PZG33608.1"/>
    <property type="molecule type" value="Genomic_DNA"/>
</dbReference>
<evidence type="ECO:0000256" key="3">
    <source>
        <dbReference type="ARBA" id="ARBA00022989"/>
    </source>
</evidence>
<feature type="chain" id="PRO_5039364767" description="Metalloprotease" evidence="6">
    <location>
        <begin position="22"/>
        <end position="238"/>
    </location>
</feature>
<evidence type="ECO:0000313" key="8">
    <source>
        <dbReference type="Proteomes" id="UP000248544"/>
    </source>
</evidence>
<dbReference type="PANTHER" id="PTHR30168">
    <property type="entry name" value="PUTATIVE MEMBRANE PROTEIN YPFJ"/>
    <property type="match status" value="1"/>
</dbReference>
<evidence type="ECO:0000256" key="4">
    <source>
        <dbReference type="ARBA" id="ARBA00023136"/>
    </source>
</evidence>
<dbReference type="AlphaFoldDB" id="A0A2W2G9I2"/>
<keyword evidence="6" id="KW-0732">Signal</keyword>
<keyword evidence="3" id="KW-1133">Transmembrane helix</keyword>
<dbReference type="GO" id="GO:0016020">
    <property type="term" value="C:membrane"/>
    <property type="evidence" value="ECO:0007669"/>
    <property type="project" value="UniProtKB-SubCell"/>
</dbReference>
<evidence type="ECO:0000256" key="6">
    <source>
        <dbReference type="SAM" id="SignalP"/>
    </source>
</evidence>
<dbReference type="Pfam" id="PF04228">
    <property type="entry name" value="Zn_peptidase"/>
    <property type="match status" value="1"/>
</dbReference>
<comment type="caution">
    <text evidence="7">The sequence shown here is derived from an EMBL/GenBank/DDBJ whole genome shotgun (WGS) entry which is preliminary data.</text>
</comment>
<protein>
    <recommendedName>
        <fullName evidence="9">Metalloprotease</fullName>
    </recommendedName>
</protein>
<keyword evidence="8" id="KW-1185">Reference proteome</keyword>
<dbReference type="InterPro" id="IPR007343">
    <property type="entry name" value="Uncharacterised_pept_Zn_put"/>
</dbReference>
<evidence type="ECO:0000256" key="1">
    <source>
        <dbReference type="ARBA" id="ARBA00004167"/>
    </source>
</evidence>
<proteinExistence type="predicted"/>
<name>A0A2W2G9I2_9ACTN</name>
<evidence type="ECO:0000256" key="2">
    <source>
        <dbReference type="ARBA" id="ARBA00022692"/>
    </source>
</evidence>
<feature type="region of interest" description="Disordered" evidence="5">
    <location>
        <begin position="30"/>
        <end position="59"/>
    </location>
</feature>
<sequence>MGHDGAVLSRLLPALAALALAVLTAGCGGGPARDPAAEGSPERSASATPAASEAGGETFESDVELARSLGEDFWRRRFEADGLRYEPLRDFIAYQPLKGPACAGEPALPNNAFYCPEGHFVAFDERWMREMNDRLGDASIYLIILHEIGHAVQAQTMSDFRLNVERELQADCYAGGALGTLVSAGALNAEEGDEEELLINLASAGDPSDAWWRPDAHGTAGQRQQAFAGGYNQGVDSC</sequence>
<comment type="subcellular location">
    <subcellularLocation>
        <location evidence="1">Membrane</location>
        <topology evidence="1">Single-pass membrane protein</topology>
    </subcellularLocation>
</comment>
<feature type="signal peptide" evidence="6">
    <location>
        <begin position="1"/>
        <end position="21"/>
    </location>
</feature>
<evidence type="ECO:0000313" key="7">
    <source>
        <dbReference type="EMBL" id="PZG33608.1"/>
    </source>
</evidence>
<keyword evidence="4" id="KW-0472">Membrane</keyword>
<gene>
    <name evidence="7" type="ORF">C1I98_28655</name>
</gene>